<evidence type="ECO:0000256" key="1">
    <source>
        <dbReference type="ARBA" id="ARBA00004173"/>
    </source>
</evidence>
<dbReference type="InterPro" id="IPR003788">
    <property type="entry name" value="NDUFAF7"/>
</dbReference>
<keyword evidence="4 7" id="KW-0808">Transferase</keyword>
<protein>
    <recommendedName>
        <fullName evidence="7">Protein arginine methyltransferase NDUFAF7</fullName>
        <ecNumber evidence="7">2.1.1.320</ecNumber>
    </recommendedName>
</protein>
<keyword evidence="5 7" id="KW-0496">Mitochondrion</keyword>
<keyword evidence="10" id="KW-1185">Reference proteome</keyword>
<comment type="catalytic activity">
    <reaction evidence="6 7">
        <text>L-arginyl-[protein] + 2 S-adenosyl-L-methionine = N(omega),N(omega)'-dimethyl-L-arginyl-[protein] + 2 S-adenosyl-L-homocysteine + 2 H(+)</text>
        <dbReference type="Rhea" id="RHEA:48108"/>
        <dbReference type="Rhea" id="RHEA-COMP:10532"/>
        <dbReference type="Rhea" id="RHEA-COMP:11992"/>
        <dbReference type="ChEBI" id="CHEBI:15378"/>
        <dbReference type="ChEBI" id="CHEBI:29965"/>
        <dbReference type="ChEBI" id="CHEBI:57856"/>
        <dbReference type="ChEBI" id="CHEBI:59789"/>
        <dbReference type="ChEBI" id="CHEBI:88221"/>
        <dbReference type="EC" id="2.1.1.320"/>
    </reaction>
</comment>
<comment type="subcellular location">
    <subcellularLocation>
        <location evidence="1 7">Mitochondrion</location>
    </subcellularLocation>
</comment>
<dbReference type="Gene3D" id="3.40.50.12710">
    <property type="match status" value="1"/>
</dbReference>
<organism evidence="9 10">
    <name type="scientific">Orbilia javanica</name>
    <dbReference type="NCBI Taxonomy" id="47235"/>
    <lineage>
        <taxon>Eukaryota</taxon>
        <taxon>Fungi</taxon>
        <taxon>Dikarya</taxon>
        <taxon>Ascomycota</taxon>
        <taxon>Pezizomycotina</taxon>
        <taxon>Orbiliomycetes</taxon>
        <taxon>Orbiliales</taxon>
        <taxon>Orbiliaceae</taxon>
        <taxon>Orbilia</taxon>
    </lineage>
</organism>
<sequence length="485" mass="53181">MASQRCLRRLASLSCRESVSVSSVSSRWRPALPLQSRRVLPHHLTRRSMASMSLGQSIAKAIESTGPISLIHYMKQCLTGKDGGYYTSSSDPFGEAGDFVTSPEISQMFGELIGIWVIYEWMSQNQCNGKKVVLIELGPGRGTLMDDALRVMRKFEPFAKVVSGVKLVEASGPLRDLQCAKLCGEDLKPRWQGTNWTETTKHFGASVTWYDDVRQISLQPDEAPFFIAHEFFDALPINAFQNTPDGWRELLVDVKKDKLILPNTEPKEPEFCFTIAPKLSAPARALNSLSPRYEALSGIPNSVVEMSPDSHGYVIHFSKSIHYAGNGAALIIDYGPANTVPVNSLRGIQKHKRVSPFVQPGKVDLSADVDFGALVETALRPDFNVEVHGPAEQSQFLFGLGIKERYESLVQTAGDDPETLAILKSGFERLTERGGLGMGRIYKALAIVPESGGRQVAGFQRETPVEEEEGGEGEGAVAGEKQPQA</sequence>
<evidence type="ECO:0000256" key="8">
    <source>
        <dbReference type="SAM" id="MobiDB-lite"/>
    </source>
</evidence>
<dbReference type="InterPro" id="IPR029063">
    <property type="entry name" value="SAM-dependent_MTases_sf"/>
</dbReference>
<evidence type="ECO:0000256" key="6">
    <source>
        <dbReference type="ARBA" id="ARBA00048612"/>
    </source>
</evidence>
<dbReference type="InterPro" id="IPR038375">
    <property type="entry name" value="NDUFAF7_sf"/>
</dbReference>
<dbReference type="Proteomes" id="UP001313282">
    <property type="component" value="Unassembled WGS sequence"/>
</dbReference>
<name>A0AAN8MXJ9_9PEZI</name>
<gene>
    <name evidence="9" type="ORF">TWF718_004397</name>
</gene>
<feature type="region of interest" description="Disordered" evidence="8">
    <location>
        <begin position="453"/>
        <end position="485"/>
    </location>
</feature>
<evidence type="ECO:0000256" key="3">
    <source>
        <dbReference type="ARBA" id="ARBA00022603"/>
    </source>
</evidence>
<comment type="caution">
    <text evidence="9">The sequence shown here is derived from an EMBL/GenBank/DDBJ whole genome shotgun (WGS) entry which is preliminary data.</text>
</comment>
<comment type="similarity">
    <text evidence="2 7">Belongs to the NDUFAF7 family.</text>
</comment>
<accession>A0AAN8MXJ9</accession>
<evidence type="ECO:0000256" key="2">
    <source>
        <dbReference type="ARBA" id="ARBA00005891"/>
    </source>
</evidence>
<dbReference type="EC" id="2.1.1.320" evidence="7"/>
<feature type="compositionally biased region" description="Low complexity" evidence="8">
    <location>
        <begin position="475"/>
        <end position="485"/>
    </location>
</feature>
<evidence type="ECO:0000256" key="5">
    <source>
        <dbReference type="ARBA" id="ARBA00023128"/>
    </source>
</evidence>
<dbReference type="GO" id="GO:0032981">
    <property type="term" value="P:mitochondrial respiratory chain complex I assembly"/>
    <property type="evidence" value="ECO:0007669"/>
    <property type="project" value="TreeGrafter"/>
</dbReference>
<dbReference type="AlphaFoldDB" id="A0AAN8MXJ9"/>
<dbReference type="Pfam" id="PF02636">
    <property type="entry name" value="Methyltransf_28"/>
    <property type="match status" value="1"/>
</dbReference>
<dbReference type="GO" id="GO:0005739">
    <property type="term" value="C:mitochondrion"/>
    <property type="evidence" value="ECO:0007669"/>
    <property type="project" value="UniProtKB-SubCell"/>
</dbReference>
<dbReference type="EMBL" id="JAVHNR010000002">
    <property type="protein sequence ID" value="KAK6351227.1"/>
    <property type="molecule type" value="Genomic_DNA"/>
</dbReference>
<dbReference type="PANTHER" id="PTHR12049">
    <property type="entry name" value="PROTEIN ARGININE METHYLTRANSFERASE NDUFAF7, MITOCHONDRIAL"/>
    <property type="match status" value="1"/>
</dbReference>
<proteinExistence type="inferred from homology"/>
<keyword evidence="3 7" id="KW-0489">Methyltransferase</keyword>
<evidence type="ECO:0000256" key="4">
    <source>
        <dbReference type="ARBA" id="ARBA00022679"/>
    </source>
</evidence>
<evidence type="ECO:0000313" key="9">
    <source>
        <dbReference type="EMBL" id="KAK6351227.1"/>
    </source>
</evidence>
<evidence type="ECO:0000256" key="7">
    <source>
        <dbReference type="RuleBase" id="RU364114"/>
    </source>
</evidence>
<evidence type="ECO:0000313" key="10">
    <source>
        <dbReference type="Proteomes" id="UP001313282"/>
    </source>
</evidence>
<dbReference type="GO" id="GO:0032259">
    <property type="term" value="P:methylation"/>
    <property type="evidence" value="ECO:0007669"/>
    <property type="project" value="UniProtKB-KW"/>
</dbReference>
<dbReference type="PANTHER" id="PTHR12049:SF7">
    <property type="entry name" value="PROTEIN ARGININE METHYLTRANSFERASE NDUFAF7, MITOCHONDRIAL"/>
    <property type="match status" value="1"/>
</dbReference>
<dbReference type="GO" id="GO:0035243">
    <property type="term" value="F:protein-arginine omega-N symmetric methyltransferase activity"/>
    <property type="evidence" value="ECO:0007669"/>
    <property type="project" value="UniProtKB-EC"/>
</dbReference>
<dbReference type="SUPFAM" id="SSF53335">
    <property type="entry name" value="S-adenosyl-L-methionine-dependent methyltransferases"/>
    <property type="match status" value="1"/>
</dbReference>
<comment type="function">
    <text evidence="7">Arginine methyltransferase involved in the assembly or stability of mitochondrial NADH:ubiquinone oxidoreductase complex (complex I).</text>
</comment>
<reference evidence="9 10" key="1">
    <citation type="submission" date="2019-10" db="EMBL/GenBank/DDBJ databases">
        <authorList>
            <person name="Palmer J.M."/>
        </authorList>
    </citation>
    <scope>NUCLEOTIDE SEQUENCE [LARGE SCALE GENOMIC DNA]</scope>
    <source>
        <strain evidence="9 10">TWF718</strain>
    </source>
</reference>